<dbReference type="GO" id="GO:0047961">
    <property type="term" value="F:glycine N-acyltransferase activity"/>
    <property type="evidence" value="ECO:0007669"/>
    <property type="project" value="InterPro"/>
</dbReference>
<keyword evidence="3" id="KW-1185">Reference proteome</keyword>
<name>A0A183U8G0_TOXCA</name>
<gene>
    <name evidence="2" type="ORF">TCNE_LOCUS4780</name>
</gene>
<dbReference type="PANTHER" id="PTHR15298">
    <property type="entry name" value="L-COA N-ACYLTRANSFERASE-RELATED"/>
    <property type="match status" value="1"/>
</dbReference>
<evidence type="ECO:0000256" key="1">
    <source>
        <dbReference type="RuleBase" id="RU368002"/>
    </source>
</evidence>
<sequence length="133" mass="14962">VCITQSFPKFLFKVNELSIFQADADTVAGTWKFSTAGDRDQFAAKIRRMPSIGVKAYSGELASFTVLDASGFFNNQFTFPEHRQRGLADKSELRLCQKVSCSYKAIFRMLPFFKLLEPENSSSSEGHGRLISF</sequence>
<organism evidence="3 4">
    <name type="scientific">Toxocara canis</name>
    <name type="common">Canine roundworm</name>
    <dbReference type="NCBI Taxonomy" id="6265"/>
    <lineage>
        <taxon>Eukaryota</taxon>
        <taxon>Metazoa</taxon>
        <taxon>Ecdysozoa</taxon>
        <taxon>Nematoda</taxon>
        <taxon>Chromadorea</taxon>
        <taxon>Rhabditida</taxon>
        <taxon>Spirurina</taxon>
        <taxon>Ascaridomorpha</taxon>
        <taxon>Ascaridoidea</taxon>
        <taxon>Toxocaridae</taxon>
        <taxon>Toxocara</taxon>
    </lineage>
</organism>
<dbReference type="EC" id="2.3.1.-" evidence="1"/>
<evidence type="ECO:0000313" key="4">
    <source>
        <dbReference type="WBParaSite" id="TCNE_0000478001-mRNA-1"/>
    </source>
</evidence>
<keyword evidence="1" id="KW-0012">Acyltransferase</keyword>
<reference evidence="2 3" key="2">
    <citation type="submission" date="2018-11" db="EMBL/GenBank/DDBJ databases">
        <authorList>
            <consortium name="Pathogen Informatics"/>
        </authorList>
    </citation>
    <scope>NUCLEOTIDE SEQUENCE [LARGE SCALE GENOMIC DNA]</scope>
</reference>
<dbReference type="InterPro" id="IPR016181">
    <property type="entry name" value="Acyl_CoA_acyltransferase"/>
</dbReference>
<dbReference type="Gene3D" id="3.40.630.30">
    <property type="match status" value="1"/>
</dbReference>
<accession>A0A183U8G0</accession>
<dbReference type="PANTHER" id="PTHR15298:SF1">
    <property type="entry name" value="GLYCINE N-ACYLTRANSFERASE-LIKE PROTEIN"/>
    <property type="match status" value="1"/>
</dbReference>
<dbReference type="EMBL" id="UYWY01009011">
    <property type="protein sequence ID" value="VDM32219.1"/>
    <property type="molecule type" value="Genomic_DNA"/>
</dbReference>
<evidence type="ECO:0000313" key="3">
    <source>
        <dbReference type="Proteomes" id="UP000050794"/>
    </source>
</evidence>
<reference evidence="4" key="1">
    <citation type="submission" date="2016-06" db="UniProtKB">
        <authorList>
            <consortium name="WormBaseParasite"/>
        </authorList>
    </citation>
    <scope>IDENTIFICATION</scope>
</reference>
<evidence type="ECO:0000313" key="2">
    <source>
        <dbReference type="EMBL" id="VDM32219.1"/>
    </source>
</evidence>
<dbReference type="AlphaFoldDB" id="A0A183U8G0"/>
<dbReference type="GO" id="GO:0005739">
    <property type="term" value="C:mitochondrion"/>
    <property type="evidence" value="ECO:0007669"/>
    <property type="project" value="InterPro"/>
</dbReference>
<dbReference type="Proteomes" id="UP000050794">
    <property type="component" value="Unassembled WGS sequence"/>
</dbReference>
<proteinExistence type="inferred from homology"/>
<keyword evidence="1" id="KW-0808">Transferase</keyword>
<dbReference type="WBParaSite" id="TCNE_0000478001-mRNA-1">
    <property type="protein sequence ID" value="TCNE_0000478001-mRNA-1"/>
    <property type="gene ID" value="TCNE_0000478001"/>
</dbReference>
<dbReference type="SUPFAM" id="SSF55729">
    <property type="entry name" value="Acyl-CoA N-acyltransferases (Nat)"/>
    <property type="match status" value="1"/>
</dbReference>
<comment type="similarity">
    <text evidence="1">Belongs to the glycine N-acyltransferase family.</text>
</comment>
<dbReference type="InterPro" id="IPR010313">
    <property type="entry name" value="Glycine_N-acyltransferase"/>
</dbReference>
<protein>
    <recommendedName>
        <fullName evidence="1">Glycine N-acyltransferase-like protein</fullName>
        <ecNumber evidence="1">2.3.1.-</ecNumber>
    </recommendedName>
</protein>